<evidence type="ECO:0000259" key="7">
    <source>
        <dbReference type="Pfam" id="PF13396"/>
    </source>
</evidence>
<sequence>MDPALLAPLAPVAALVVALVGWSLVSLVRKPAQYLPKIVWAVVIVLAVPAGAVLYLVLGRGRGPALVDGDAR</sequence>
<dbReference type="EMBL" id="LDRC01000071">
    <property type="protein sequence ID" value="KTR50863.1"/>
    <property type="molecule type" value="Genomic_DNA"/>
</dbReference>
<accession>A0A147DNA1</accession>
<evidence type="ECO:0000313" key="8">
    <source>
        <dbReference type="EMBL" id="KTR50863.1"/>
    </source>
</evidence>
<organism evidence="8 9">
    <name type="scientific">Curtobacterium oceanosedimentum</name>
    <dbReference type="NCBI Taxonomy" id="465820"/>
    <lineage>
        <taxon>Bacteria</taxon>
        <taxon>Bacillati</taxon>
        <taxon>Actinomycetota</taxon>
        <taxon>Actinomycetes</taxon>
        <taxon>Micrococcales</taxon>
        <taxon>Microbacteriaceae</taxon>
        <taxon>Curtobacterium</taxon>
    </lineage>
</organism>
<comment type="subcellular location">
    <subcellularLocation>
        <location evidence="1">Cell membrane</location>
        <topology evidence="1">Multi-pass membrane protein</topology>
    </subcellularLocation>
</comment>
<keyword evidence="3 6" id="KW-0812">Transmembrane</keyword>
<evidence type="ECO:0000256" key="2">
    <source>
        <dbReference type="ARBA" id="ARBA00022475"/>
    </source>
</evidence>
<gene>
    <name evidence="8" type="ORF">NS359_12965</name>
</gene>
<reference evidence="8 9" key="1">
    <citation type="journal article" date="2016" name="Front. Microbiol.">
        <title>Genomic Resource of Rice Seed Associated Bacteria.</title>
        <authorList>
            <person name="Midha S."/>
            <person name="Bansal K."/>
            <person name="Sharma S."/>
            <person name="Kumar N."/>
            <person name="Patil P.P."/>
            <person name="Chaudhry V."/>
            <person name="Patil P.B."/>
        </authorList>
    </citation>
    <scope>NUCLEOTIDE SEQUENCE [LARGE SCALE GENOMIC DNA]</scope>
    <source>
        <strain evidence="8 9">NS359</strain>
    </source>
</reference>
<feature type="transmembrane region" description="Helical" evidence="6">
    <location>
        <begin position="6"/>
        <end position="26"/>
    </location>
</feature>
<dbReference type="Proteomes" id="UP000072763">
    <property type="component" value="Unassembled WGS sequence"/>
</dbReference>
<evidence type="ECO:0000256" key="4">
    <source>
        <dbReference type="ARBA" id="ARBA00022989"/>
    </source>
</evidence>
<feature type="transmembrane region" description="Helical" evidence="6">
    <location>
        <begin position="38"/>
        <end position="58"/>
    </location>
</feature>
<keyword evidence="4 6" id="KW-1133">Transmembrane helix</keyword>
<dbReference type="PATRIC" id="fig|465820.4.peg.2916"/>
<name>A0A147DNA1_9MICO</name>
<protein>
    <recommendedName>
        <fullName evidence="7">Cardiolipin synthase N-terminal domain-containing protein</fullName>
    </recommendedName>
</protein>
<keyword evidence="2" id="KW-1003">Cell membrane</keyword>
<evidence type="ECO:0000256" key="1">
    <source>
        <dbReference type="ARBA" id="ARBA00004651"/>
    </source>
</evidence>
<dbReference type="InterPro" id="IPR027379">
    <property type="entry name" value="CLS_N"/>
</dbReference>
<proteinExistence type="predicted"/>
<keyword evidence="5 6" id="KW-0472">Membrane</keyword>
<evidence type="ECO:0000256" key="6">
    <source>
        <dbReference type="SAM" id="Phobius"/>
    </source>
</evidence>
<evidence type="ECO:0000256" key="3">
    <source>
        <dbReference type="ARBA" id="ARBA00022692"/>
    </source>
</evidence>
<evidence type="ECO:0000256" key="5">
    <source>
        <dbReference type="ARBA" id="ARBA00023136"/>
    </source>
</evidence>
<feature type="domain" description="Cardiolipin synthase N-terminal" evidence="7">
    <location>
        <begin position="19"/>
        <end position="60"/>
    </location>
</feature>
<dbReference type="GO" id="GO:0005886">
    <property type="term" value="C:plasma membrane"/>
    <property type="evidence" value="ECO:0007669"/>
    <property type="project" value="UniProtKB-SubCell"/>
</dbReference>
<dbReference type="Pfam" id="PF13396">
    <property type="entry name" value="PLDc_N"/>
    <property type="match status" value="1"/>
</dbReference>
<evidence type="ECO:0000313" key="9">
    <source>
        <dbReference type="Proteomes" id="UP000072763"/>
    </source>
</evidence>
<comment type="caution">
    <text evidence="8">The sequence shown here is derived from an EMBL/GenBank/DDBJ whole genome shotgun (WGS) entry which is preliminary data.</text>
</comment>
<dbReference type="AlphaFoldDB" id="A0A147DNA1"/>